<organism evidence="1 2">
    <name type="scientific">Pythium oligandrum</name>
    <name type="common">Mycoparasitic fungus</name>
    <dbReference type="NCBI Taxonomy" id="41045"/>
    <lineage>
        <taxon>Eukaryota</taxon>
        <taxon>Sar</taxon>
        <taxon>Stramenopiles</taxon>
        <taxon>Oomycota</taxon>
        <taxon>Peronosporomycetes</taxon>
        <taxon>Pythiales</taxon>
        <taxon>Pythiaceae</taxon>
        <taxon>Pythium</taxon>
    </lineage>
</organism>
<evidence type="ECO:0000313" key="1">
    <source>
        <dbReference type="EMBL" id="TMW60662.1"/>
    </source>
</evidence>
<dbReference type="EMBL" id="SPLM01000108">
    <property type="protein sequence ID" value="TMW60662.1"/>
    <property type="molecule type" value="Genomic_DNA"/>
</dbReference>
<dbReference type="Proteomes" id="UP000794436">
    <property type="component" value="Unassembled WGS sequence"/>
</dbReference>
<keyword evidence="2" id="KW-1185">Reference proteome</keyword>
<reference evidence="1" key="1">
    <citation type="submission" date="2019-03" db="EMBL/GenBank/DDBJ databases">
        <title>Long read genome sequence of the mycoparasitic Pythium oligandrum ATCC 38472 isolated from sugarbeet rhizosphere.</title>
        <authorList>
            <person name="Gaulin E."/>
        </authorList>
    </citation>
    <scope>NUCLEOTIDE SEQUENCE</scope>
    <source>
        <strain evidence="1">ATCC 38472_TT</strain>
    </source>
</reference>
<protein>
    <submittedName>
        <fullName evidence="1">Uncharacterized protein</fullName>
    </submittedName>
</protein>
<comment type="caution">
    <text evidence="1">The sequence shown here is derived from an EMBL/GenBank/DDBJ whole genome shotgun (WGS) entry which is preliminary data.</text>
</comment>
<evidence type="ECO:0000313" key="2">
    <source>
        <dbReference type="Proteomes" id="UP000794436"/>
    </source>
</evidence>
<dbReference type="AlphaFoldDB" id="A0A8K1FID3"/>
<accession>A0A8K1FID3</accession>
<gene>
    <name evidence="1" type="ORF">Poli38472_000704</name>
</gene>
<sequence length="868" mass="97400">MKATLYEQPRQAIADCHIDMVYDYILLVTKAFGEIVTGKEVKRLHFNAPIVACVCAQFNGRLEVLMDEIVTGARVRANIFFDTFMKLGNKHLGITEAKRGDIRQGLERAYIGCEVIADAEGLSKVYSIVTDYRVKKKKTPEDEEREKKLPLDFTNYNAVLALPEVYFVDDEDLFDDEPASAAPSVRPLSAAEQKRLVDEAFAQDLNAEVASLLMELEELSVGVYSAFHDVKLEKATLIEATAVAKVAINSAASVIAKVQLCYPTIRDANALMGLIRDRLTLVELDRLEARVTAAWHHDDSEDEDNTKYRYVPGTVLMDVLWLAPILIAFGNQIRARPGMRFQANTDLHGERYSEDDSPLYSMPVVRAGATFISQQLPPVYVRGFSTSGHVSIQLLFVCICWLRSVAALEGSRGLGRAISLSITHQWDLADRLRSSIEHAGARYIDPPSLENWRNLLADIKNFDGCTGQLRLNPLLAGCFLKYHQAKYLSIGHNTVITNSRFEAFCHLYSDLRDRQLLEEIPFIEDTIRVYESAIFPAPRSQVTQGSFEQSFLTSKKQVEASINASSIRRSSRIPDPTTPAWLRMQFEHFSHAGNILFANEYSALPTSSTAYASWTSLLKAVSNQFSKEIFDSRVLSRDLLKLNDELTDLFFTLRDELCRGDAYEDMLEGPFHNEIQAVTSAVEACVMFPLLSLLDSLALDGRVRVMPDIISDLEDFQRRRMRGRSSVSEVVVGYCKHAADVIARKFGGGSDKIEKLYFTLPPTPAWASLEFGDAHSQLTSSHLSKRMANPKTFLQTHRSQAQVMDYLLDLMKNSRGPLHGEGLRDFKQNVIANPGISIWHHAIRLSSCRHCCTAQQLDLLTTGGWWSG</sequence>
<name>A0A8K1FID3_PYTOL</name>
<proteinExistence type="predicted"/>